<feature type="binding site" description="axial binding residue" evidence="9">
    <location>
        <position position="617"/>
    </location>
    <ligand>
        <name>heme</name>
        <dbReference type="ChEBI" id="CHEBI:30413"/>
    </ligand>
    <ligandPart>
        <name>Fe</name>
        <dbReference type="ChEBI" id="CHEBI:18248"/>
    </ligandPart>
</feature>
<dbReference type="Pfam" id="PF00067">
    <property type="entry name" value="p450"/>
    <property type="match status" value="1"/>
</dbReference>
<dbReference type="OrthoDB" id="1470350at2759"/>
<dbReference type="PANTHER" id="PTHR24305:SF166">
    <property type="entry name" value="CYTOCHROME P450 12A4, MITOCHONDRIAL-RELATED"/>
    <property type="match status" value="1"/>
</dbReference>
<dbReference type="GO" id="GO:0004497">
    <property type="term" value="F:monooxygenase activity"/>
    <property type="evidence" value="ECO:0007669"/>
    <property type="project" value="UniProtKB-KW"/>
</dbReference>
<keyword evidence="11" id="KW-0812">Transmembrane</keyword>
<evidence type="ECO:0000256" key="4">
    <source>
        <dbReference type="ARBA" id="ARBA00022617"/>
    </source>
</evidence>
<dbReference type="EMBL" id="RWJN01000687">
    <property type="protein sequence ID" value="TCD59981.1"/>
    <property type="molecule type" value="Genomic_DNA"/>
</dbReference>
<dbReference type="PRINTS" id="PR00463">
    <property type="entry name" value="EP450I"/>
</dbReference>
<feature type="transmembrane region" description="Helical" evidence="11">
    <location>
        <begin position="12"/>
        <end position="32"/>
    </location>
</feature>
<evidence type="ECO:0000256" key="10">
    <source>
        <dbReference type="SAM" id="MobiDB-lite"/>
    </source>
</evidence>
<evidence type="ECO:0000256" key="9">
    <source>
        <dbReference type="PIRSR" id="PIRSR602401-1"/>
    </source>
</evidence>
<evidence type="ECO:0000313" key="12">
    <source>
        <dbReference type="EMBL" id="TCD59981.1"/>
    </source>
</evidence>
<keyword evidence="4 9" id="KW-0349">Heme</keyword>
<keyword evidence="11" id="KW-1133">Transmembrane helix</keyword>
<dbReference type="InterPro" id="IPR002401">
    <property type="entry name" value="Cyt_P450_E_grp-I"/>
</dbReference>
<feature type="compositionally biased region" description="Low complexity" evidence="10">
    <location>
        <begin position="190"/>
        <end position="201"/>
    </location>
</feature>
<keyword evidence="5 9" id="KW-0479">Metal-binding</keyword>
<evidence type="ECO:0000256" key="2">
    <source>
        <dbReference type="ARBA" id="ARBA00005179"/>
    </source>
</evidence>
<dbReference type="InterPro" id="IPR001128">
    <property type="entry name" value="Cyt_P450"/>
</dbReference>
<evidence type="ECO:0000256" key="6">
    <source>
        <dbReference type="ARBA" id="ARBA00023002"/>
    </source>
</evidence>
<dbReference type="InterPro" id="IPR036396">
    <property type="entry name" value="Cyt_P450_sf"/>
</dbReference>
<evidence type="ECO:0000256" key="1">
    <source>
        <dbReference type="ARBA" id="ARBA00001971"/>
    </source>
</evidence>
<keyword evidence="13" id="KW-1185">Reference proteome</keyword>
<keyword evidence="6" id="KW-0560">Oxidoreductase</keyword>
<evidence type="ECO:0000256" key="7">
    <source>
        <dbReference type="ARBA" id="ARBA00023004"/>
    </source>
</evidence>
<evidence type="ECO:0000256" key="11">
    <source>
        <dbReference type="SAM" id="Phobius"/>
    </source>
</evidence>
<dbReference type="GO" id="GO:0005506">
    <property type="term" value="F:iron ion binding"/>
    <property type="evidence" value="ECO:0007669"/>
    <property type="project" value="InterPro"/>
</dbReference>
<reference evidence="12 13" key="1">
    <citation type="submission" date="2018-11" db="EMBL/GenBank/DDBJ databases">
        <title>Genome assembly of Steccherinum ochraceum LE-BIN_3174, the white-rot fungus of the Steccherinaceae family (The Residual Polyporoid clade, Polyporales, Basidiomycota).</title>
        <authorList>
            <person name="Fedorova T.V."/>
            <person name="Glazunova O.A."/>
            <person name="Landesman E.O."/>
            <person name="Moiseenko K.V."/>
            <person name="Psurtseva N.V."/>
            <person name="Savinova O.S."/>
            <person name="Shakhova N.V."/>
            <person name="Tyazhelova T.V."/>
            <person name="Vasina D.V."/>
        </authorList>
    </citation>
    <scope>NUCLEOTIDE SEQUENCE [LARGE SCALE GENOMIC DNA]</scope>
    <source>
        <strain evidence="12 13">LE-BIN_3174</strain>
    </source>
</reference>
<comment type="cofactor">
    <cofactor evidence="1 9">
        <name>heme</name>
        <dbReference type="ChEBI" id="CHEBI:30413"/>
    </cofactor>
</comment>
<comment type="pathway">
    <text evidence="2">Secondary metabolite biosynthesis.</text>
</comment>
<evidence type="ECO:0008006" key="14">
    <source>
        <dbReference type="Google" id="ProtNLM"/>
    </source>
</evidence>
<sequence>MFTVFTSSLALLLLLPIIVIIYVAHTFLRLLIRQRLSPLRTLPGPPSPSIFLGNLREMHDQENNGLVQRWSDLYGSTFVYRGFLNGCRLMTTDPVAASYVLGRAYDFPKPDFVRDGLSSMIGGHEGILVVEGEDHRRQRKVLTPAFTAAHIRTLSPVFWQKAAELRSIWLNLISSSDSGTPVTTPPDPLTPTKTTGSSPPSVYHATGGHSSSFLPNPFSSFVSSKIPPTVSAQDGARIRKTGGARQKDVEKDVSVLTSSSVKAPGPRVDVLAWFARATLDVIGEAGFGYTFDSLSGGKESELAHAFGVIFSTARKFRVITILQVWFPVLRKFQSQPTELREAHATMHRIGLELIEQKRAEVLAEKAAAAGSVFVVGVGLMRMVLYGTVVRSNMSEDPAQRMSTNETLCQISTFIAAGHETTASALTWSLYALASAPAVQNKLRASLQGVRAPSFHSSESHHTPLCAVDDLSEILTHPYLDAVVREALRLHAPVTSTMRVAAHDDVIPLSSSSSSSSESVAGPGSIRVNKGDIISIPISTLNQSTEEWGEDGRVFRPERWLDDDVGEVDGNDEGKGSAGGSGSGRRGLREKRGARVQGLWGNMLTFLNGNPVNGNRACIGWRFAVNEIKIFLYVLVRDIEFSIDPALVVEKKVKCVVSPLPTIPYPIFHPLRFTDNVRTVSSVVTRPWIKSEPHLGNQMPLYIRHVSSDSDSEE</sequence>
<accession>A0A4R0R026</accession>
<proteinExistence type="inferred from homology"/>
<keyword evidence="7 9" id="KW-0408">Iron</keyword>
<dbReference type="AlphaFoldDB" id="A0A4R0R026"/>
<comment type="caution">
    <text evidence="12">The sequence shown here is derived from an EMBL/GenBank/DDBJ whole genome shotgun (WGS) entry which is preliminary data.</text>
</comment>
<dbReference type="GO" id="GO:0020037">
    <property type="term" value="F:heme binding"/>
    <property type="evidence" value="ECO:0007669"/>
    <property type="project" value="InterPro"/>
</dbReference>
<keyword evidence="8" id="KW-0503">Monooxygenase</keyword>
<comment type="similarity">
    <text evidence="3">Belongs to the cytochrome P450 family.</text>
</comment>
<feature type="region of interest" description="Disordered" evidence="10">
    <location>
        <begin position="564"/>
        <end position="588"/>
    </location>
</feature>
<dbReference type="PRINTS" id="PR00385">
    <property type="entry name" value="P450"/>
</dbReference>
<evidence type="ECO:0000256" key="8">
    <source>
        <dbReference type="ARBA" id="ARBA00023033"/>
    </source>
</evidence>
<evidence type="ECO:0000313" key="13">
    <source>
        <dbReference type="Proteomes" id="UP000292702"/>
    </source>
</evidence>
<dbReference type="InterPro" id="IPR050121">
    <property type="entry name" value="Cytochrome_P450_monoxygenase"/>
</dbReference>
<dbReference type="STRING" id="92696.A0A4R0R026"/>
<gene>
    <name evidence="12" type="ORF">EIP91_010949</name>
</gene>
<dbReference type="PANTHER" id="PTHR24305">
    <property type="entry name" value="CYTOCHROME P450"/>
    <property type="match status" value="1"/>
</dbReference>
<evidence type="ECO:0000256" key="5">
    <source>
        <dbReference type="ARBA" id="ARBA00022723"/>
    </source>
</evidence>
<dbReference type="SUPFAM" id="SSF48264">
    <property type="entry name" value="Cytochrome P450"/>
    <property type="match status" value="2"/>
</dbReference>
<dbReference type="Gene3D" id="1.10.630.10">
    <property type="entry name" value="Cytochrome P450"/>
    <property type="match status" value="2"/>
</dbReference>
<keyword evidence="11" id="KW-0472">Membrane</keyword>
<organism evidence="12 13">
    <name type="scientific">Steccherinum ochraceum</name>
    <dbReference type="NCBI Taxonomy" id="92696"/>
    <lineage>
        <taxon>Eukaryota</taxon>
        <taxon>Fungi</taxon>
        <taxon>Dikarya</taxon>
        <taxon>Basidiomycota</taxon>
        <taxon>Agaricomycotina</taxon>
        <taxon>Agaricomycetes</taxon>
        <taxon>Polyporales</taxon>
        <taxon>Steccherinaceae</taxon>
        <taxon>Steccherinum</taxon>
    </lineage>
</organism>
<feature type="compositionally biased region" description="Gly residues" evidence="10">
    <location>
        <begin position="575"/>
        <end position="584"/>
    </location>
</feature>
<protein>
    <recommendedName>
        <fullName evidence="14">Cytochrome P450-dit2</fullName>
    </recommendedName>
</protein>
<evidence type="ECO:0000256" key="3">
    <source>
        <dbReference type="ARBA" id="ARBA00010617"/>
    </source>
</evidence>
<name>A0A4R0R026_9APHY</name>
<feature type="region of interest" description="Disordered" evidence="10">
    <location>
        <begin position="177"/>
        <end position="206"/>
    </location>
</feature>
<dbReference type="GO" id="GO:0016705">
    <property type="term" value="F:oxidoreductase activity, acting on paired donors, with incorporation or reduction of molecular oxygen"/>
    <property type="evidence" value="ECO:0007669"/>
    <property type="project" value="InterPro"/>
</dbReference>
<dbReference type="Proteomes" id="UP000292702">
    <property type="component" value="Unassembled WGS sequence"/>
</dbReference>